<evidence type="ECO:0000313" key="3">
    <source>
        <dbReference type="EMBL" id="SPQ02139.1"/>
    </source>
</evidence>
<reference evidence="4" key="1">
    <citation type="submission" date="2018-03" db="EMBL/GenBank/DDBJ databases">
        <authorList>
            <person name="Zecchin S."/>
        </authorList>
    </citation>
    <scope>NUCLEOTIDE SEQUENCE [LARGE SCALE GENOMIC DNA]</scope>
</reference>
<dbReference type="Pfam" id="PF16747">
    <property type="entry name" value="Adhesin_E"/>
    <property type="match status" value="1"/>
</dbReference>
<dbReference type="AlphaFoldDB" id="A0A2U3QL58"/>
<gene>
    <name evidence="3" type="ORF">NBG4_930003</name>
</gene>
<evidence type="ECO:0000259" key="2">
    <source>
        <dbReference type="Pfam" id="PF16747"/>
    </source>
</evidence>
<keyword evidence="4" id="KW-1185">Reference proteome</keyword>
<sequence length="359" mass="40563">MHKVLTTRDEIVVTYLACISLSALLILQLRATMQICGWGRNARLKRFRKMKKITISILVISIFCLTWSGISYAVSLKEQKKRQIKESASQINNSHDNLGQIAASAVSLWPSSPPNNAISAIFSWFSDPFMIYTWREAGNTWVQIVPQNGSRPLICSSFFTIVQNAIRFDTVKLETISGDSQCDYVLITSIFRFTQWSFNTAKADLNQAFTLIYDGGTLHNLNLPRDSSTLSTPYPKVIADGKEWVSYSTGSSGESYYDSESIITYLIEDIVQVWSKTIYSDEGKKILEQDYKVPDISESKSLQEFNCHTRETRTITAGYYNSSQKEVINAGDKPSGWMNIPPGSRAENLFKIVCRKVQK</sequence>
<keyword evidence="1" id="KW-1133">Transmembrane helix</keyword>
<name>A0A2U3QL58_9BACT</name>
<feature type="transmembrane region" description="Helical" evidence="1">
    <location>
        <begin position="12"/>
        <end position="32"/>
    </location>
</feature>
<protein>
    <recommendedName>
        <fullName evidence="2">Surface-adhesin protein E-like domain-containing protein</fullName>
    </recommendedName>
</protein>
<dbReference type="EMBL" id="OUUY01000145">
    <property type="protein sequence ID" value="SPQ02139.1"/>
    <property type="molecule type" value="Genomic_DNA"/>
</dbReference>
<keyword evidence="1" id="KW-0812">Transmembrane</keyword>
<feature type="domain" description="Surface-adhesin protein E-like" evidence="2">
    <location>
        <begin position="244"/>
        <end position="355"/>
    </location>
</feature>
<evidence type="ECO:0000313" key="4">
    <source>
        <dbReference type="Proteomes" id="UP000245125"/>
    </source>
</evidence>
<accession>A0A2U3QL58</accession>
<feature type="transmembrane region" description="Helical" evidence="1">
    <location>
        <begin position="53"/>
        <end position="74"/>
    </location>
</feature>
<organism evidence="3 4">
    <name type="scientific">Candidatus Sulfobium mesophilum</name>
    <dbReference type="NCBI Taxonomy" id="2016548"/>
    <lineage>
        <taxon>Bacteria</taxon>
        <taxon>Pseudomonadati</taxon>
        <taxon>Nitrospirota</taxon>
        <taxon>Nitrospiria</taxon>
        <taxon>Nitrospirales</taxon>
        <taxon>Nitrospiraceae</taxon>
        <taxon>Candidatus Sulfobium</taxon>
    </lineage>
</organism>
<dbReference type="Proteomes" id="UP000245125">
    <property type="component" value="Unassembled WGS sequence"/>
</dbReference>
<proteinExistence type="predicted"/>
<keyword evidence="1" id="KW-0472">Membrane</keyword>
<dbReference type="InterPro" id="IPR031939">
    <property type="entry name" value="Adhesin_E-like"/>
</dbReference>
<evidence type="ECO:0000256" key="1">
    <source>
        <dbReference type="SAM" id="Phobius"/>
    </source>
</evidence>